<evidence type="ECO:0000259" key="5">
    <source>
        <dbReference type="PROSITE" id="PS50879"/>
    </source>
</evidence>
<dbReference type="EMBL" id="LSRX01000762">
    <property type="protein sequence ID" value="OLP89399.1"/>
    <property type="molecule type" value="Genomic_DNA"/>
</dbReference>
<feature type="compositionally biased region" description="Basic and acidic residues" evidence="4">
    <location>
        <begin position="523"/>
        <end position="532"/>
    </location>
</feature>
<protein>
    <submittedName>
        <fullName evidence="6">Pentatricopeptide repeat-containing protein, chloroplastic</fullName>
    </submittedName>
</protein>
<feature type="compositionally biased region" description="Polar residues" evidence="4">
    <location>
        <begin position="575"/>
        <end position="587"/>
    </location>
</feature>
<name>A0A1Q9D2I7_SYMMI</name>
<dbReference type="PROSITE" id="PS51375">
    <property type="entry name" value="PPR"/>
    <property type="match status" value="1"/>
</dbReference>
<dbReference type="Pfam" id="PF13812">
    <property type="entry name" value="PPR_3"/>
    <property type="match status" value="1"/>
</dbReference>
<keyword evidence="3" id="KW-0175">Coiled coil</keyword>
<feature type="compositionally biased region" description="Pro residues" evidence="4">
    <location>
        <begin position="1407"/>
        <end position="1416"/>
    </location>
</feature>
<feature type="compositionally biased region" description="Basic and acidic residues" evidence="4">
    <location>
        <begin position="914"/>
        <end position="924"/>
    </location>
</feature>
<feature type="region of interest" description="Disordered" evidence="4">
    <location>
        <begin position="758"/>
        <end position="924"/>
    </location>
</feature>
<proteinExistence type="predicted"/>
<evidence type="ECO:0000256" key="3">
    <source>
        <dbReference type="SAM" id="Coils"/>
    </source>
</evidence>
<evidence type="ECO:0000256" key="4">
    <source>
        <dbReference type="SAM" id="MobiDB-lite"/>
    </source>
</evidence>
<dbReference type="SUPFAM" id="SSF53098">
    <property type="entry name" value="Ribonuclease H-like"/>
    <property type="match status" value="1"/>
</dbReference>
<evidence type="ECO:0000256" key="1">
    <source>
        <dbReference type="ARBA" id="ARBA00022737"/>
    </source>
</evidence>
<feature type="compositionally biased region" description="Acidic residues" evidence="4">
    <location>
        <begin position="1366"/>
        <end position="1385"/>
    </location>
</feature>
<dbReference type="Gene3D" id="3.30.420.10">
    <property type="entry name" value="Ribonuclease H-like superfamily/Ribonuclease H"/>
    <property type="match status" value="1"/>
</dbReference>
<dbReference type="InterPro" id="IPR002156">
    <property type="entry name" value="RNaseH_domain"/>
</dbReference>
<dbReference type="GO" id="GO:0003676">
    <property type="term" value="F:nucleic acid binding"/>
    <property type="evidence" value="ECO:0007669"/>
    <property type="project" value="InterPro"/>
</dbReference>
<evidence type="ECO:0000313" key="6">
    <source>
        <dbReference type="EMBL" id="OLP89399.1"/>
    </source>
</evidence>
<feature type="coiled-coil region" evidence="3">
    <location>
        <begin position="627"/>
        <end position="690"/>
    </location>
</feature>
<feature type="compositionally biased region" description="Basic and acidic residues" evidence="4">
    <location>
        <begin position="826"/>
        <end position="835"/>
    </location>
</feature>
<dbReference type="InterPro" id="IPR011990">
    <property type="entry name" value="TPR-like_helical_dom_sf"/>
</dbReference>
<comment type="caution">
    <text evidence="6">The sequence shown here is derived from an EMBL/GenBank/DDBJ whole genome shotgun (WGS) entry which is preliminary data.</text>
</comment>
<dbReference type="PROSITE" id="PS50879">
    <property type="entry name" value="RNASE_H_1"/>
    <property type="match status" value="1"/>
</dbReference>
<feature type="compositionally biased region" description="Acidic residues" evidence="4">
    <location>
        <begin position="880"/>
        <end position="889"/>
    </location>
</feature>
<dbReference type="InterPro" id="IPR036397">
    <property type="entry name" value="RNaseH_sf"/>
</dbReference>
<feature type="compositionally biased region" description="Basic and acidic residues" evidence="4">
    <location>
        <begin position="893"/>
        <end position="902"/>
    </location>
</feature>
<organism evidence="6 7">
    <name type="scientific">Symbiodinium microadriaticum</name>
    <name type="common">Dinoflagellate</name>
    <name type="synonym">Zooxanthella microadriatica</name>
    <dbReference type="NCBI Taxonomy" id="2951"/>
    <lineage>
        <taxon>Eukaryota</taxon>
        <taxon>Sar</taxon>
        <taxon>Alveolata</taxon>
        <taxon>Dinophyceae</taxon>
        <taxon>Suessiales</taxon>
        <taxon>Symbiodiniaceae</taxon>
        <taxon>Symbiodinium</taxon>
    </lineage>
</organism>
<feature type="repeat" description="PPR" evidence="2">
    <location>
        <begin position="415"/>
        <end position="449"/>
    </location>
</feature>
<dbReference type="Gene3D" id="3.60.10.10">
    <property type="entry name" value="Endonuclease/exonuclease/phosphatase"/>
    <property type="match status" value="1"/>
</dbReference>
<evidence type="ECO:0000256" key="2">
    <source>
        <dbReference type="PROSITE-ProRule" id="PRU00708"/>
    </source>
</evidence>
<feature type="region of interest" description="Disordered" evidence="4">
    <location>
        <begin position="1361"/>
        <end position="1438"/>
    </location>
</feature>
<sequence length="2011" mass="221097">MRADEVRCYSEPGVVIAGWRLALDELSGQRADVDATYCGNLALGAFSRHRRWRTSMLLLQKMWKEASSDLISLNSVLKALSAERLWRKVLELLSTPPGSRLAADIISFNTSIASCGNQWPRAVRLMKAMRDSAVIADTISINSSMSACASAGAWESAVALQVGAAATRLDGDGISQNVAVASCIPRGKWRVALRLPRPSAFAENSAIAACAEAGRWHEALMLLAASLPNIVACAAAVNACGQGGQWLSAIALLVRHDHNILAVNAAISALARRGRWLQAMSLLVASLEASIQTSVVSFSGLIGAFQPRLSGRSSLNMGARISDVQGRELNLAFFVERCGWDAAFDVGVSNVYQELSPHCRRQARKLLQQEEAGALMAFGSPAELWGRSRDTGEGRQWRLPVAIFGEMHRRMILPSAITYNTLIAAFEELSDWQNAVCLLQLMSRSRTHPTEISYSSVVSACTKALQWQLALSQLEQLNEAQPSTCLVAYTSAIVGLSGSCQKIQGELAAHHSKPAYRELASMGRKDSWEPRAHKPYGKGHGGWSSQPSSSWPKGGGKWKQGGAWKSESNKETREQSLFPSFEMMSTSGREEAKPGSAVGRRDSMEVDEWNVEPGDYARNIQKTLNFFRKAEGRCRRIEEEKVALDQKWENFQTQLRQAYIKERSKYHEKLAKLQTEADETVQAKDDALKELKAAFAPTARAKIPKDKNNEAAAVEELAQLLQQPDGEDEGGLAKVLLEAMHHGGLEDEGNRREILKAIERQDKTTLRTPSRRRPTYAATTTPPPVTRTGGEEHAATEQPPAEKEEPDTSNGGVPAPYASSPSAHKVHVDGPDIRLRSRSKTAPRTPIKLLGRAPVAAKAEGSALSRKLESKRGQNPGLMEVEDSEDEMVSELQAREDAKEVEMTGSSLVSRHGPSGDHDRPGDRDADYHLKVFDILDIMEVMHQAAGDAFARWEPMLGHLACGWACTLQAIQLLALMMLLVAACKPVYSGRASLGRLCWLCMVLPKVEAVPTPPRRRVGTVPRATDLELWASGQLTMREQLARAMAEHILARPLGRSNGEAPPPDFHRPLDEEPPPLSGDQIIPDWATEILPTVPQLGDDHASFIVFPGWLRQANLTVQVIDAREVHGPVFSFYHEGSVSRAVVLKKLEEFDLHEVEVFPYGSPLPIEAGSPAEPVNGGILKVVPRGRVCTWHDDLTDRLEDDERWDPEGDLPVPIEGVFTVFQSTTDHVVDELDIENPRPHDVVARELFDEVYYVKFPTEGPTRLAWGGRHITECVAVIDYDWPMDEDAVIIFVDLRGLGLFMQWVRVPGTIFDPTAYYESLQLVELQGWTLTIGGGEPVDDHRIRVRDGELIELYMTLTADASTSDEEPTDEDSESGPDDEGSDILRSSSPDTDMDPGHGLGGPPAGPPPPQPVRPRSRSPRRSPERTPEGDATMLQLAEHLPTVTYDMSEDKIDLPHCPADIAQAFQVWPPTWMQTEIFEGEYKPETVAAKKELVHWAQVLAKGSGSAGISAELYVDGSYFSKKGTSGYAVAVFIRCAGLLALFGLFGDQILGSSAGLWSDDAPPALYAEQVALATALLWIGQSMHYMRAQEYKILFDCQVAGWGASGQWSGSGGFADKVRALEQYVQGLSANRLSFEHVHSHQGHPWNELVDVVAKRAAGAAAVLAKPPWANCAAFLRLDMTWMAAIARWGPDQVINQEAGKWLVIGDPGMPQCSPLSPETLLPMVGQPSATEKADDNMFYIKCATINVQGLKDKNKFVSDQFSYEAYQVIFMQETKTDGGTWVPGDFLRFATKAEKHWGTAIWLHKTRGFLSFNGKPLIAEEQDVFIRAQTPRLLLLEIQKGGLRCILFSAHVPHEGRQQERVHFLHELQRHLHQAGEADIIVGGIDANGRPPCYHHPVTGSVEYGDSDEAGAQFVEALRASAMWLPATFEAIHSGPNATFCHANGQLHRIDFLAVGGTAWLLQAASWVDSNIDLASSRDDHYVSSLIMTGQTRKGVATRRLWRKR</sequence>
<keyword evidence="1" id="KW-0677">Repeat</keyword>
<feature type="region of interest" description="Disordered" evidence="4">
    <location>
        <begin position="1054"/>
        <end position="1074"/>
    </location>
</feature>
<feature type="compositionally biased region" description="Basic and acidic residues" evidence="4">
    <location>
        <begin position="789"/>
        <end position="803"/>
    </location>
</feature>
<gene>
    <name evidence="6" type="ORF">AK812_SmicGene29154</name>
</gene>
<dbReference type="SUPFAM" id="SSF56219">
    <property type="entry name" value="DNase I-like"/>
    <property type="match status" value="1"/>
</dbReference>
<dbReference type="InterPro" id="IPR012337">
    <property type="entry name" value="RNaseH-like_sf"/>
</dbReference>
<accession>A0A1Q9D2I7</accession>
<dbReference type="InterPro" id="IPR036691">
    <property type="entry name" value="Endo/exonu/phosph_ase_sf"/>
</dbReference>
<evidence type="ECO:0000313" key="7">
    <source>
        <dbReference type="Proteomes" id="UP000186817"/>
    </source>
</evidence>
<feature type="compositionally biased region" description="Low complexity" evidence="4">
    <location>
        <begin position="543"/>
        <end position="552"/>
    </location>
</feature>
<reference evidence="6 7" key="1">
    <citation type="submission" date="2016-02" db="EMBL/GenBank/DDBJ databases">
        <title>Genome analysis of coral dinoflagellate symbionts highlights evolutionary adaptations to a symbiotic lifestyle.</title>
        <authorList>
            <person name="Aranda M."/>
            <person name="Li Y."/>
            <person name="Liew Y.J."/>
            <person name="Baumgarten S."/>
            <person name="Simakov O."/>
            <person name="Wilson M."/>
            <person name="Piel J."/>
            <person name="Ashoor H."/>
            <person name="Bougouffa S."/>
            <person name="Bajic V.B."/>
            <person name="Ryu T."/>
            <person name="Ravasi T."/>
            <person name="Bayer T."/>
            <person name="Micklem G."/>
            <person name="Kim H."/>
            <person name="Bhak J."/>
            <person name="Lajeunesse T.C."/>
            <person name="Voolstra C.R."/>
        </authorList>
    </citation>
    <scope>NUCLEOTIDE SEQUENCE [LARGE SCALE GENOMIC DNA]</scope>
    <source>
        <strain evidence="6 7">CCMP2467</strain>
    </source>
</reference>
<feature type="region of interest" description="Disordered" evidence="4">
    <location>
        <begin position="518"/>
        <end position="601"/>
    </location>
</feature>
<keyword evidence="7" id="KW-1185">Reference proteome</keyword>
<dbReference type="PANTHER" id="PTHR47447">
    <property type="entry name" value="OS03G0856100 PROTEIN"/>
    <property type="match status" value="1"/>
</dbReference>
<dbReference type="GO" id="GO:0004523">
    <property type="term" value="F:RNA-DNA hybrid ribonuclease activity"/>
    <property type="evidence" value="ECO:0007669"/>
    <property type="project" value="InterPro"/>
</dbReference>
<dbReference type="PANTHER" id="PTHR47447:SF17">
    <property type="entry name" value="OS12G0638900 PROTEIN"/>
    <property type="match status" value="1"/>
</dbReference>
<dbReference type="Gene3D" id="1.25.40.10">
    <property type="entry name" value="Tetratricopeptide repeat domain"/>
    <property type="match status" value="3"/>
</dbReference>
<dbReference type="Proteomes" id="UP000186817">
    <property type="component" value="Unassembled WGS sequence"/>
</dbReference>
<feature type="domain" description="RNase H type-1" evidence="5">
    <location>
        <begin position="1511"/>
        <end position="1664"/>
    </location>
</feature>
<feature type="compositionally biased region" description="Basic and acidic residues" evidence="4">
    <location>
        <begin position="588"/>
        <end position="601"/>
    </location>
</feature>
<dbReference type="InterPro" id="IPR002885">
    <property type="entry name" value="PPR_rpt"/>
</dbReference>